<evidence type="ECO:0000256" key="1">
    <source>
        <dbReference type="SAM" id="MobiDB-lite"/>
    </source>
</evidence>
<name>A0A0D7VW10_9FLAO</name>
<organism evidence="3 4">
    <name type="scientific">Neotamlana nanhaiensis</name>
    <dbReference type="NCBI Taxonomy" id="1382798"/>
    <lineage>
        <taxon>Bacteria</taxon>
        <taxon>Pseudomonadati</taxon>
        <taxon>Bacteroidota</taxon>
        <taxon>Flavobacteriia</taxon>
        <taxon>Flavobacteriales</taxon>
        <taxon>Flavobacteriaceae</taxon>
        <taxon>Neotamlana</taxon>
    </lineage>
</organism>
<evidence type="ECO:0000313" key="4">
    <source>
        <dbReference type="Proteomes" id="UP000032361"/>
    </source>
</evidence>
<keyword evidence="4" id="KW-1185">Reference proteome</keyword>
<dbReference type="Pfam" id="PF01345">
    <property type="entry name" value="DUF11"/>
    <property type="match status" value="2"/>
</dbReference>
<dbReference type="EMBL" id="JTDV01000032">
    <property type="protein sequence ID" value="KJD30984.1"/>
    <property type="molecule type" value="Genomic_DNA"/>
</dbReference>
<feature type="compositionally biased region" description="Acidic residues" evidence="1">
    <location>
        <begin position="119"/>
        <end position="131"/>
    </location>
</feature>
<dbReference type="InterPro" id="IPR001434">
    <property type="entry name" value="OmcB-like_DUF11"/>
</dbReference>
<dbReference type="Proteomes" id="UP000032361">
    <property type="component" value="Unassembled WGS sequence"/>
</dbReference>
<dbReference type="NCBIfam" id="TIGR01451">
    <property type="entry name" value="B_ant_repeat"/>
    <property type="match status" value="2"/>
</dbReference>
<dbReference type="Gene3D" id="2.60.40.10">
    <property type="entry name" value="Immunoglobulins"/>
    <property type="match status" value="2"/>
</dbReference>
<feature type="non-terminal residue" evidence="3">
    <location>
        <position position="1"/>
    </location>
</feature>
<reference evidence="3 4" key="1">
    <citation type="journal article" date="2015" name="Antonie Van Leeuwenhoek">
        <title>Tamlana nanhaiensis sp. nov., isolated from surface seawater collected from the South China Sea.</title>
        <authorList>
            <person name="Liu X."/>
            <person name="Lai Q."/>
            <person name="Du Y."/>
            <person name="Li G."/>
            <person name="Sun F."/>
            <person name="Shao Z."/>
        </authorList>
    </citation>
    <scope>NUCLEOTIDE SEQUENCE [LARGE SCALE GENOMIC DNA]</scope>
    <source>
        <strain evidence="3 4">FHC16</strain>
    </source>
</reference>
<dbReference type="InterPro" id="IPR013783">
    <property type="entry name" value="Ig-like_fold"/>
</dbReference>
<sequence length="234" mass="23379">DLSISKAVSAATPNVGDVVTFTITLSNAGTVDATGVAVQDVVPVGYSNIANISGTGTETVTNQVDWTGLTVPVGTDTVTLTFDATVDAPTGAANEYINGVEITASDQFDPDSDPTSGSDTDDNGDGIPDDDEAEVGVTIQQADLSIAKTISNTSPNVGETVTFTLTVTNAGPDIATGVAIEDTLPTGYTLTAVNDGGVQTVNTATWTGLTVAANNGTTVVTYEATVNAPTGAAG</sequence>
<protein>
    <recommendedName>
        <fullName evidence="2">DUF11 domain-containing protein</fullName>
    </recommendedName>
</protein>
<evidence type="ECO:0000259" key="2">
    <source>
        <dbReference type="Pfam" id="PF01345"/>
    </source>
</evidence>
<feature type="non-terminal residue" evidence="3">
    <location>
        <position position="234"/>
    </location>
</feature>
<gene>
    <name evidence="3" type="ORF">PK35_16980</name>
</gene>
<feature type="domain" description="DUF11" evidence="2">
    <location>
        <begin position="1"/>
        <end position="113"/>
    </location>
</feature>
<dbReference type="STRING" id="1382798.PK35_16980"/>
<feature type="region of interest" description="Disordered" evidence="1">
    <location>
        <begin position="102"/>
        <end position="131"/>
    </location>
</feature>
<proteinExistence type="predicted"/>
<dbReference type="InterPro" id="IPR051172">
    <property type="entry name" value="Chlamydia_OmcB"/>
</dbReference>
<dbReference type="InterPro" id="IPR047589">
    <property type="entry name" value="DUF11_rpt"/>
</dbReference>
<dbReference type="PANTHER" id="PTHR34819:SF3">
    <property type="entry name" value="CELL SURFACE PROTEIN"/>
    <property type="match status" value="1"/>
</dbReference>
<dbReference type="RefSeq" id="WP_044627776.1">
    <property type="nucleotide sequence ID" value="NZ_JTDV01000032.1"/>
</dbReference>
<accession>A0A0D7VW10</accession>
<dbReference type="PANTHER" id="PTHR34819">
    <property type="entry name" value="LARGE CYSTEINE-RICH PERIPLASMIC PROTEIN OMCB"/>
    <property type="match status" value="1"/>
</dbReference>
<feature type="domain" description="DUF11" evidence="2">
    <location>
        <begin position="143"/>
        <end position="229"/>
    </location>
</feature>
<comment type="caution">
    <text evidence="3">The sequence shown here is derived from an EMBL/GenBank/DDBJ whole genome shotgun (WGS) entry which is preliminary data.</text>
</comment>
<dbReference type="OrthoDB" id="9805017at2"/>
<dbReference type="AlphaFoldDB" id="A0A0D7VW10"/>
<evidence type="ECO:0000313" key="3">
    <source>
        <dbReference type="EMBL" id="KJD30984.1"/>
    </source>
</evidence>